<proteinExistence type="predicted"/>
<accession>A0AAV4RI92</accession>
<dbReference type="EMBL" id="BPLR01007890">
    <property type="protein sequence ID" value="GIY20466.1"/>
    <property type="molecule type" value="Genomic_DNA"/>
</dbReference>
<comment type="caution">
    <text evidence="2">The sequence shown here is derived from an EMBL/GenBank/DDBJ whole genome shotgun (WGS) entry which is preliminary data.</text>
</comment>
<protein>
    <submittedName>
        <fullName evidence="2">Uncharacterized protein</fullName>
    </submittedName>
</protein>
<gene>
    <name evidence="2" type="ORF">CEXT_316611</name>
</gene>
<evidence type="ECO:0000256" key="1">
    <source>
        <dbReference type="SAM" id="MobiDB-lite"/>
    </source>
</evidence>
<feature type="region of interest" description="Disordered" evidence="1">
    <location>
        <begin position="67"/>
        <end position="124"/>
    </location>
</feature>
<reference evidence="2 3" key="1">
    <citation type="submission" date="2021-06" db="EMBL/GenBank/DDBJ databases">
        <title>Caerostris extrusa draft genome.</title>
        <authorList>
            <person name="Kono N."/>
            <person name="Arakawa K."/>
        </authorList>
    </citation>
    <scope>NUCLEOTIDE SEQUENCE [LARGE SCALE GENOMIC DNA]</scope>
</reference>
<keyword evidence="3" id="KW-1185">Reference proteome</keyword>
<sequence>MDHINTIRTQLKYLEVQLNYNSGPEKKAEIQAGLIAAAHDMDSAIAQLGVPLAKLPQTNEELQEIIKSVAEKRDPKNQGVPSAGKPAPSGTKPATKRKSSPEPNTGNRQRRGPDKDGFVVPPAT</sequence>
<dbReference type="Proteomes" id="UP001054945">
    <property type="component" value="Unassembled WGS sequence"/>
</dbReference>
<dbReference type="AlphaFoldDB" id="A0AAV4RI92"/>
<evidence type="ECO:0000313" key="3">
    <source>
        <dbReference type="Proteomes" id="UP001054945"/>
    </source>
</evidence>
<organism evidence="2 3">
    <name type="scientific">Caerostris extrusa</name>
    <name type="common">Bark spider</name>
    <name type="synonym">Caerostris bankana</name>
    <dbReference type="NCBI Taxonomy" id="172846"/>
    <lineage>
        <taxon>Eukaryota</taxon>
        <taxon>Metazoa</taxon>
        <taxon>Ecdysozoa</taxon>
        <taxon>Arthropoda</taxon>
        <taxon>Chelicerata</taxon>
        <taxon>Arachnida</taxon>
        <taxon>Araneae</taxon>
        <taxon>Araneomorphae</taxon>
        <taxon>Entelegynae</taxon>
        <taxon>Araneoidea</taxon>
        <taxon>Araneidae</taxon>
        <taxon>Caerostris</taxon>
    </lineage>
</organism>
<name>A0AAV4RI92_CAEEX</name>
<evidence type="ECO:0000313" key="2">
    <source>
        <dbReference type="EMBL" id="GIY20466.1"/>
    </source>
</evidence>